<gene>
    <name evidence="1" type="ORF">CHM34_05630</name>
</gene>
<dbReference type="EMBL" id="NOWF01000003">
    <property type="protein sequence ID" value="OYD08327.1"/>
    <property type="molecule type" value="Genomic_DNA"/>
</dbReference>
<proteinExistence type="predicted"/>
<dbReference type="AlphaFoldDB" id="A0A235B8X1"/>
<keyword evidence="2" id="KW-1185">Reference proteome</keyword>
<sequence length="75" mass="8490">MASEGDKKLDEISKGPKESLFRIYSGFQKVCVPGQLLSILFRIVRFFYLQRGCNHKGNRDGTSVTELTFLQGGFE</sequence>
<protein>
    <submittedName>
        <fullName evidence="1">Uncharacterized protein</fullName>
    </submittedName>
</protein>
<name>A0A235B8X1_9BACL</name>
<evidence type="ECO:0000313" key="1">
    <source>
        <dbReference type="EMBL" id="OYD08327.1"/>
    </source>
</evidence>
<evidence type="ECO:0000313" key="2">
    <source>
        <dbReference type="Proteomes" id="UP000215459"/>
    </source>
</evidence>
<organism evidence="1 2">
    <name type="scientific">Paludifilum halophilum</name>
    <dbReference type="NCBI Taxonomy" id="1642702"/>
    <lineage>
        <taxon>Bacteria</taxon>
        <taxon>Bacillati</taxon>
        <taxon>Bacillota</taxon>
        <taxon>Bacilli</taxon>
        <taxon>Bacillales</taxon>
        <taxon>Thermoactinomycetaceae</taxon>
        <taxon>Paludifilum</taxon>
    </lineage>
</organism>
<reference evidence="1 2" key="1">
    <citation type="submission" date="2017-07" db="EMBL/GenBank/DDBJ databases">
        <title>The genome sequence of Paludifilum halophilum highlights mechanisms for microbial adaptation to high salt environemnts.</title>
        <authorList>
            <person name="Belbahri L."/>
        </authorList>
    </citation>
    <scope>NUCLEOTIDE SEQUENCE [LARGE SCALE GENOMIC DNA]</scope>
    <source>
        <strain evidence="1 2">DSM 102817</strain>
    </source>
</reference>
<comment type="caution">
    <text evidence="1">The sequence shown here is derived from an EMBL/GenBank/DDBJ whole genome shotgun (WGS) entry which is preliminary data.</text>
</comment>
<dbReference type="Proteomes" id="UP000215459">
    <property type="component" value="Unassembled WGS sequence"/>
</dbReference>
<accession>A0A235B8X1</accession>